<evidence type="ECO:0000313" key="2">
    <source>
        <dbReference type="Proteomes" id="UP000499080"/>
    </source>
</evidence>
<evidence type="ECO:0000313" key="1">
    <source>
        <dbReference type="EMBL" id="GBN80349.1"/>
    </source>
</evidence>
<protein>
    <submittedName>
        <fullName evidence="1">Uncharacterized protein</fullName>
    </submittedName>
</protein>
<dbReference type="Proteomes" id="UP000499080">
    <property type="component" value="Unassembled WGS sequence"/>
</dbReference>
<organism evidence="1 2">
    <name type="scientific">Araneus ventricosus</name>
    <name type="common">Orbweaver spider</name>
    <name type="synonym">Epeira ventricosa</name>
    <dbReference type="NCBI Taxonomy" id="182803"/>
    <lineage>
        <taxon>Eukaryota</taxon>
        <taxon>Metazoa</taxon>
        <taxon>Ecdysozoa</taxon>
        <taxon>Arthropoda</taxon>
        <taxon>Chelicerata</taxon>
        <taxon>Arachnida</taxon>
        <taxon>Araneae</taxon>
        <taxon>Araneomorphae</taxon>
        <taxon>Entelegynae</taxon>
        <taxon>Araneoidea</taxon>
        <taxon>Araneidae</taxon>
        <taxon>Araneus</taxon>
    </lineage>
</organism>
<gene>
    <name evidence="1" type="ORF">AVEN_270806_1</name>
</gene>
<name>A0A4Y2RYP4_ARAVE</name>
<comment type="caution">
    <text evidence="1">The sequence shown here is derived from an EMBL/GenBank/DDBJ whole genome shotgun (WGS) entry which is preliminary data.</text>
</comment>
<keyword evidence="2" id="KW-1185">Reference proteome</keyword>
<dbReference type="AlphaFoldDB" id="A0A4Y2RYP4"/>
<dbReference type="EMBL" id="BGPR01018863">
    <property type="protein sequence ID" value="GBN80349.1"/>
    <property type="molecule type" value="Genomic_DNA"/>
</dbReference>
<reference evidence="1 2" key="1">
    <citation type="journal article" date="2019" name="Sci. Rep.">
        <title>Orb-weaving spider Araneus ventricosus genome elucidates the spidroin gene catalogue.</title>
        <authorList>
            <person name="Kono N."/>
            <person name="Nakamura H."/>
            <person name="Ohtoshi R."/>
            <person name="Moran D.A.P."/>
            <person name="Shinohara A."/>
            <person name="Yoshida Y."/>
            <person name="Fujiwara M."/>
            <person name="Mori M."/>
            <person name="Tomita M."/>
            <person name="Arakawa K."/>
        </authorList>
    </citation>
    <scope>NUCLEOTIDE SEQUENCE [LARGE SCALE GENOMIC DNA]</scope>
</reference>
<proteinExistence type="predicted"/>
<sequence>MPAMYVSHTTVRSVSVTNPVPSQKYARYISKHEYKVEIDFKNSSDEIDGLISTPSESVHISTTPAVKKRKVQKMRTKKMIAINFLQLRACL</sequence>
<accession>A0A4Y2RYP4</accession>